<dbReference type="Proteomes" id="UP000185306">
    <property type="component" value="Segment"/>
</dbReference>
<organism evidence="2 29">
    <name type="scientific">Synechococcus phage ACG-2014f</name>
    <dbReference type="NCBI Taxonomy" id="1493511"/>
    <lineage>
        <taxon>Viruses</taxon>
        <taxon>Duplodnaviria</taxon>
        <taxon>Heunggongvirae</taxon>
        <taxon>Uroviricota</taxon>
        <taxon>Caudoviricetes</taxon>
        <taxon>Pantevenvirales</taxon>
        <taxon>Kyanoviridae</taxon>
        <taxon>Atlauavirus</taxon>
        <taxon>Atlauavirus tusconc8</taxon>
    </lineage>
</organism>
<dbReference type="Proteomes" id="UP000185298">
    <property type="component" value="Segment"/>
</dbReference>
<evidence type="ECO:0000313" key="30">
    <source>
        <dbReference type="Proteomes" id="UP000185320"/>
    </source>
</evidence>
<dbReference type="RefSeq" id="YP_009134429.1">
    <property type="nucleotide sequence ID" value="NC_026927.1"/>
</dbReference>
<dbReference type="Proteomes" id="UP000185317">
    <property type="component" value="Segment"/>
</dbReference>
<evidence type="ECO:0000313" key="8">
    <source>
        <dbReference type="EMBL" id="AIX29325.1"/>
    </source>
</evidence>
<proteinExistence type="predicted"/>
<dbReference type="Proteomes" id="UP000185302">
    <property type="component" value="Segment"/>
</dbReference>
<evidence type="ECO:0000313" key="12">
    <source>
        <dbReference type="EMBL" id="AIX31558.1"/>
    </source>
</evidence>
<sequence>MIMKTKRERLEDVIMEYLDEEYSSRRIYEEFLSVMMNECQGREEASKKALELRDLMLGDRPVF</sequence>
<dbReference type="Proteomes" id="UP000185318">
    <property type="component" value="Segment"/>
</dbReference>
<dbReference type="EMBL" id="KJ019103">
    <property type="protein sequence ID" value="AIX32416.1"/>
    <property type="molecule type" value="Genomic_DNA"/>
</dbReference>
<accession>A0A0E3EVG8</accession>
<evidence type="ECO:0000313" key="13">
    <source>
        <dbReference type="EMBL" id="AIX32128.1"/>
    </source>
</evidence>
<dbReference type="EMBL" id="KJ019093">
    <property type="protein sequence ID" value="AIX29608.1"/>
    <property type="molecule type" value="Genomic_DNA"/>
</dbReference>
<dbReference type="EMBL" id="KJ019143">
    <property type="protein sequence ID" value="AIX41576.1"/>
    <property type="molecule type" value="Genomic_DNA"/>
</dbReference>
<evidence type="ECO:0000313" key="9">
    <source>
        <dbReference type="EMBL" id="AIX29608.1"/>
    </source>
</evidence>
<evidence type="ECO:0000313" key="2">
    <source>
        <dbReference type="EMBL" id="AIX18513.1"/>
    </source>
</evidence>
<dbReference type="Proteomes" id="UP000185312">
    <property type="component" value="Segment"/>
</dbReference>
<dbReference type="EMBL" id="KJ019045">
    <property type="protein sequence ID" value="AIX18513.1"/>
    <property type="molecule type" value="Genomic_DNA"/>
</dbReference>
<dbReference type="EMBL" id="KJ019102">
    <property type="protein sequence ID" value="AIX32128.1"/>
    <property type="molecule type" value="Genomic_DNA"/>
</dbReference>
<name>A0A0E3EVG8_9CAUD</name>
<keyword evidence="30" id="KW-1185">Reference proteome</keyword>
<evidence type="ECO:0000313" key="17">
    <source>
        <dbReference type="EMBL" id="AIX41008.1"/>
    </source>
</evidence>
<dbReference type="Proteomes" id="UP000185295">
    <property type="component" value="Segment"/>
</dbReference>
<dbReference type="Proteomes" id="UP000185324">
    <property type="component" value="Segment"/>
</dbReference>
<dbReference type="Proteomes" id="UP000185319">
    <property type="component" value="Segment"/>
</dbReference>
<dbReference type="EMBL" id="KJ019066">
    <property type="protein sequence ID" value="AIX23407.1"/>
    <property type="molecule type" value="Genomic_DNA"/>
</dbReference>
<dbReference type="EMBL" id="KJ019037">
    <property type="protein sequence ID" value="AIX16735.1"/>
    <property type="molecule type" value="Genomic_DNA"/>
</dbReference>
<protein>
    <submittedName>
        <fullName evidence="2">Uncharacterized protein</fullName>
    </submittedName>
</protein>
<evidence type="ECO:0000313" key="26">
    <source>
        <dbReference type="EMBL" id="AIX45763.1"/>
    </source>
</evidence>
<evidence type="ECO:0000313" key="10">
    <source>
        <dbReference type="EMBL" id="AIX30405.1"/>
    </source>
</evidence>
<dbReference type="Proteomes" id="UP000185314">
    <property type="component" value="Segment"/>
</dbReference>
<dbReference type="EMBL" id="KJ019147">
    <property type="protein sequence ID" value="AIX42715.1"/>
    <property type="molecule type" value="Genomic_DNA"/>
</dbReference>
<dbReference type="Proteomes" id="UP000185300">
    <property type="component" value="Segment"/>
</dbReference>
<evidence type="ECO:0000313" key="27">
    <source>
        <dbReference type="Proteomes" id="UP000033001"/>
    </source>
</evidence>
<dbReference type="EMBL" id="KJ019152">
    <property type="protein sequence ID" value="AIX44137.1"/>
    <property type="molecule type" value="Genomic_DNA"/>
</dbReference>
<dbReference type="Proteomes" id="UP000185322">
    <property type="component" value="Segment"/>
</dbReference>
<evidence type="ECO:0000313" key="25">
    <source>
        <dbReference type="EMBL" id="AIX44137.1"/>
    </source>
</evidence>
<dbReference type="Proteomes" id="UP000033001">
    <property type="component" value="Segment"/>
</dbReference>
<evidence type="ECO:0000313" key="20">
    <source>
        <dbReference type="EMBL" id="AIX42432.1"/>
    </source>
</evidence>
<dbReference type="Proteomes" id="UP000185290">
    <property type="component" value="Segment"/>
</dbReference>
<dbReference type="Proteomes" id="UP000185288">
    <property type="component" value="Segment"/>
</dbReference>
<dbReference type="EMBL" id="KJ019146">
    <property type="protein sequence ID" value="AIX42432.1"/>
    <property type="molecule type" value="Genomic_DNA"/>
</dbReference>
<dbReference type="EMBL" id="KJ019106">
    <property type="protein sequence ID" value="AIX33200.1"/>
    <property type="molecule type" value="Genomic_DNA"/>
</dbReference>
<evidence type="ECO:0000313" key="1">
    <source>
        <dbReference type="EMBL" id="AIX16735.1"/>
    </source>
</evidence>
<evidence type="ECO:0000313" key="11">
    <source>
        <dbReference type="EMBL" id="AIX30986.1"/>
    </source>
</evidence>
<dbReference type="EMBL" id="KJ019148">
    <property type="protein sequence ID" value="AIX42992.1"/>
    <property type="molecule type" value="Genomic_DNA"/>
</dbReference>
<dbReference type="Proteomes" id="UP000185304">
    <property type="component" value="Segment"/>
</dbReference>
<dbReference type="Proteomes" id="UP000185291">
    <property type="component" value="Segment"/>
</dbReference>
<dbReference type="GeneID" id="24172068"/>
<dbReference type="Proteomes" id="UP000185294">
    <property type="component" value="Segment"/>
</dbReference>
<evidence type="ECO:0000313" key="7">
    <source>
        <dbReference type="EMBL" id="AIX28781.1"/>
    </source>
</evidence>
<evidence type="ECO:0000313" key="18">
    <source>
        <dbReference type="EMBL" id="AIX41576.1"/>
    </source>
</evidence>
<dbReference type="EMBL" id="KJ019141">
    <property type="protein sequence ID" value="AIX41008.1"/>
    <property type="molecule type" value="Genomic_DNA"/>
</dbReference>
<dbReference type="EMBL" id="KJ019053">
    <property type="protein sequence ID" value="AIX20392.1"/>
    <property type="molecule type" value="Genomic_DNA"/>
</dbReference>
<evidence type="ECO:0000313" key="14">
    <source>
        <dbReference type="EMBL" id="AIX32416.1"/>
    </source>
</evidence>
<dbReference type="Proteomes" id="UP000185309">
    <property type="component" value="Segment"/>
</dbReference>
<dbReference type="Proteomes" id="UP000185307">
    <property type="component" value="Segment"/>
</dbReference>
<evidence type="ECO:0000313" key="28">
    <source>
        <dbReference type="Proteomes" id="UP000185286"/>
    </source>
</evidence>
<evidence type="ECO:0000313" key="4">
    <source>
        <dbReference type="EMBL" id="AIX21829.1"/>
    </source>
</evidence>
<dbReference type="EMBL" id="KJ019100">
    <property type="protein sequence ID" value="AIX31558.1"/>
    <property type="molecule type" value="Genomic_DNA"/>
</dbReference>
<dbReference type="EMBL" id="KJ019149">
    <property type="protein sequence ID" value="AIX43277.1"/>
    <property type="molecule type" value="Genomic_DNA"/>
</dbReference>
<evidence type="ECO:0000313" key="23">
    <source>
        <dbReference type="EMBL" id="AIX43277.1"/>
    </source>
</evidence>
<dbReference type="Proteomes" id="UP000185310">
    <property type="component" value="Segment"/>
</dbReference>
<dbReference type="Proteomes" id="UP000185299">
    <property type="component" value="Segment"/>
</dbReference>
<reference evidence="27 28" key="1">
    <citation type="submission" date="2013-12" db="EMBL/GenBank/DDBJ databases">
        <title>Ecological redundancy of diverse viral populations within a natural community.</title>
        <authorList>
            <person name="Gregory A.C."/>
            <person name="LaButti K."/>
            <person name="Copeland A."/>
            <person name="Woyke T."/>
            <person name="Sullivan M.B."/>
        </authorList>
    </citation>
    <scope>NUCLEOTIDE SEQUENCE [LARGE SCALE GENOMIC DNA]</scope>
    <source>
        <strain evidence="17">Syn7803C10</strain>
        <strain evidence="18">Syn7803C12</strain>
        <strain evidence="19">Syn7803C15</strain>
        <strain evidence="20">Syn7803C16</strain>
        <strain evidence="21">Syn7803C17</strain>
        <strain evidence="22">Syn7803C19</strain>
        <strain evidence="23">Syn7803C21</strain>
        <strain evidence="24">Syn7803C24</strain>
        <strain evidence="25">Syn7803C25</strain>
        <strain evidence="26">Syn7803C34</strain>
        <strain evidence="1">Syn7803C58</strain>
        <strain evidence="2">Syn7803C6</strain>
        <strain evidence="3">Syn7803C80</strain>
        <strain evidence="5">Syn7803C9</strain>
        <strain evidence="4">Syn7803C90</strain>
        <strain evidence="6">Syn7803US17</strain>
        <strain evidence="8">Syn7803US2</strain>
        <strain evidence="7">Syn7803US24</strain>
        <strain evidence="9">Syn7803US30</strain>
        <strain evidence="10">Syn7803US36</strain>
        <strain evidence="11">Syn7803US39</strain>
        <strain evidence="15">Syn7803US4</strain>
        <strain evidence="12">Syn7803US40</strain>
        <strain evidence="13">Syn7803US43</strain>
        <strain evidence="14">Syn7803US44</strain>
        <strain evidence="16">Syn7803US50</strain>
    </source>
</reference>
<dbReference type="Proteomes" id="UP000185296">
    <property type="component" value="Segment"/>
</dbReference>
<evidence type="ECO:0000313" key="21">
    <source>
        <dbReference type="EMBL" id="AIX42715.1"/>
    </source>
</evidence>
<evidence type="ECO:0000313" key="24">
    <source>
        <dbReference type="EMBL" id="AIX43850.1"/>
    </source>
</evidence>
<dbReference type="EMBL" id="KJ019096">
    <property type="protein sequence ID" value="AIX30405.1"/>
    <property type="molecule type" value="Genomic_DNA"/>
</dbReference>
<evidence type="ECO:0000313" key="22">
    <source>
        <dbReference type="EMBL" id="AIX42992.1"/>
    </source>
</evidence>
<dbReference type="Proteomes" id="UP000185316">
    <property type="component" value="Segment"/>
</dbReference>
<dbReference type="EMBL" id="KJ019086">
    <property type="protein sequence ID" value="AIX27856.1"/>
    <property type="molecule type" value="Genomic_DNA"/>
</dbReference>
<dbReference type="EMBL" id="KJ019151">
    <property type="protein sequence ID" value="AIX43850.1"/>
    <property type="molecule type" value="Genomic_DNA"/>
</dbReference>
<evidence type="ECO:0000313" key="19">
    <source>
        <dbReference type="EMBL" id="AIX42146.1"/>
    </source>
</evidence>
<dbReference type="EMBL" id="KJ019098">
    <property type="protein sequence ID" value="AIX30986.1"/>
    <property type="molecule type" value="Genomic_DNA"/>
</dbReference>
<gene>
    <name evidence="17" type="ORF">Syn7803C10_210</name>
    <name evidence="18" type="ORF">Syn7803C12_214</name>
    <name evidence="19" type="ORF">Syn7803C15_215</name>
    <name evidence="20" type="ORF">Syn7803C16_213</name>
    <name evidence="21" type="ORF">Syn7803C17_211</name>
    <name evidence="22" type="ORF">Syn7803C19_204</name>
    <name evidence="23" type="ORF">Syn7803C21_212</name>
    <name evidence="24" type="ORF">Syn7803C24_211</name>
    <name evidence="25" type="ORF">Syn7803C25_214</name>
    <name evidence="26" type="ORF">Syn7803C34_212</name>
    <name evidence="1" type="ORF">Syn7803C58_210</name>
    <name evidence="2" type="ORF">Syn7803C6_214</name>
    <name evidence="3" type="ORF">Syn7803C80_215</name>
    <name evidence="4" type="ORF">Syn7803C90_218</name>
    <name evidence="5" type="ORF">Syn7803C9_217</name>
    <name evidence="6" type="ORF">Syn7803US17_215</name>
    <name evidence="7" type="ORF">Syn7803US24_214</name>
    <name evidence="8" type="ORF">Syn7803US2_214</name>
    <name evidence="9" type="ORF">Syn7803US30_212</name>
    <name evidence="10" type="ORF">Syn7803US36_217</name>
    <name evidence="11" type="ORF">Syn7803US39_215</name>
    <name evidence="12" type="ORF">Syn7803US40_214</name>
    <name evidence="13" type="ORF">Syn7803US43_211</name>
    <name evidence="14" type="ORF">Syn7803US44_216</name>
    <name evidence="15" type="ORF">Syn7803US4_210</name>
    <name evidence="16" type="ORF">Syn7803US50_216</name>
</gene>
<evidence type="ECO:0000313" key="5">
    <source>
        <dbReference type="EMBL" id="AIX23407.1"/>
    </source>
</evidence>
<dbReference type="EMBL" id="KJ019145">
    <property type="protein sequence ID" value="AIX42146.1"/>
    <property type="molecule type" value="Genomic_DNA"/>
</dbReference>
<dbReference type="KEGG" id="vg:24172068"/>
<evidence type="ECO:0000313" key="3">
    <source>
        <dbReference type="EMBL" id="AIX20392.1"/>
    </source>
</evidence>
<evidence type="ECO:0000313" key="15">
    <source>
        <dbReference type="EMBL" id="AIX32911.1"/>
    </source>
</evidence>
<dbReference type="Proteomes" id="UP000185320">
    <property type="component" value="Segment"/>
</dbReference>
<evidence type="ECO:0000313" key="29">
    <source>
        <dbReference type="Proteomes" id="UP000185317"/>
    </source>
</evidence>
<dbReference type="EMBL" id="KJ019105">
    <property type="protein sequence ID" value="AIX32911.1"/>
    <property type="molecule type" value="Genomic_DNA"/>
</dbReference>
<dbReference type="EMBL" id="KJ019092">
    <property type="protein sequence ID" value="AIX29325.1"/>
    <property type="molecule type" value="Genomic_DNA"/>
</dbReference>
<dbReference type="Proteomes" id="UP000185286">
    <property type="component" value="Genome"/>
</dbReference>
<evidence type="ECO:0000313" key="16">
    <source>
        <dbReference type="EMBL" id="AIX33200.1"/>
    </source>
</evidence>
<dbReference type="EMBL" id="KJ019059">
    <property type="protein sequence ID" value="AIX21829.1"/>
    <property type="molecule type" value="Genomic_DNA"/>
</dbReference>
<evidence type="ECO:0000313" key="6">
    <source>
        <dbReference type="EMBL" id="AIX27856.1"/>
    </source>
</evidence>
<dbReference type="EMBL" id="KJ019159">
    <property type="protein sequence ID" value="AIX45763.1"/>
    <property type="molecule type" value="Genomic_DNA"/>
</dbReference>
<dbReference type="EMBL" id="KJ019090">
    <property type="protein sequence ID" value="AIX28781.1"/>
    <property type="molecule type" value="Genomic_DNA"/>
</dbReference>